<evidence type="ECO:0000313" key="13">
    <source>
        <dbReference type="EMBL" id="GAV52087.1"/>
    </source>
</evidence>
<dbReference type="GO" id="GO:0010485">
    <property type="term" value="F:histone H4 acetyltransferase activity"/>
    <property type="evidence" value="ECO:0007669"/>
    <property type="project" value="InterPro"/>
</dbReference>
<comment type="caution">
    <text evidence="13">The sequence shown here is derived from an EMBL/GenBank/DDBJ whole genome shotgun (WGS) entry which is preliminary data.</text>
</comment>
<protein>
    <recommendedName>
        <fullName evidence="5">N-alpha-acetyltransferase 40</fullName>
        <ecNumber evidence="4">2.3.1.257</ecNumber>
    </recommendedName>
</protein>
<evidence type="ECO:0000256" key="3">
    <source>
        <dbReference type="ARBA" id="ARBA00008870"/>
    </source>
</evidence>
<evidence type="ECO:0000256" key="6">
    <source>
        <dbReference type="ARBA" id="ARBA00022490"/>
    </source>
</evidence>
<evidence type="ECO:0000256" key="8">
    <source>
        <dbReference type="ARBA" id="ARBA00023242"/>
    </source>
</evidence>
<dbReference type="GO" id="GO:0043998">
    <property type="term" value="F:histone H2A acetyltransferase activity"/>
    <property type="evidence" value="ECO:0007669"/>
    <property type="project" value="InterPro"/>
</dbReference>
<feature type="domain" description="N-acetyltransferase" evidence="12">
    <location>
        <begin position="21"/>
        <end position="198"/>
    </location>
</feature>
<dbReference type="Proteomes" id="UP000187013">
    <property type="component" value="Unassembled WGS sequence"/>
</dbReference>
<evidence type="ECO:0000256" key="9">
    <source>
        <dbReference type="ARBA" id="ARBA00023315"/>
    </source>
</evidence>
<keyword evidence="8" id="KW-0539">Nucleus</keyword>
<comment type="catalytic activity">
    <reaction evidence="10">
        <text>N-terminal L-seryl-[histone H2A] + acetyl-CoA = N-terminal N(alpha)-acetyl-L-seryl-[histone H2A] + CoA + H(+)</text>
        <dbReference type="Rhea" id="RHEA:50600"/>
        <dbReference type="Rhea" id="RHEA-COMP:12742"/>
        <dbReference type="Rhea" id="RHEA-COMP:12744"/>
        <dbReference type="ChEBI" id="CHEBI:15378"/>
        <dbReference type="ChEBI" id="CHEBI:57287"/>
        <dbReference type="ChEBI" id="CHEBI:57288"/>
        <dbReference type="ChEBI" id="CHEBI:64738"/>
        <dbReference type="ChEBI" id="CHEBI:83690"/>
        <dbReference type="EC" id="2.3.1.257"/>
    </reaction>
</comment>
<sequence>MAFIDIISAEMPNWPEFKREICISNANDKILEKQLQLIEINLGSYYNKYNKTIYKNDKRWQSNKWQEMCSDNLFHVSYWNAKSDELVCFCSIMPCEESIVEGETSDIIYLYEIHVSPEWRNQKFGKSILDALKEKVCPKAHLSGIELTVFSSNERAINFYRKNGFVLSYDSPRDKRRRTRTGLKAVRPTYYIMCYILR</sequence>
<dbReference type="Gene3D" id="3.40.630.30">
    <property type="match status" value="1"/>
</dbReference>
<dbReference type="GO" id="GO:0005737">
    <property type="term" value="C:cytoplasm"/>
    <property type="evidence" value="ECO:0007669"/>
    <property type="project" value="UniProtKB-SubCell"/>
</dbReference>
<evidence type="ECO:0000256" key="11">
    <source>
        <dbReference type="ARBA" id="ARBA00049524"/>
    </source>
</evidence>
<evidence type="ECO:0000256" key="4">
    <source>
        <dbReference type="ARBA" id="ARBA00012950"/>
    </source>
</evidence>
<dbReference type="CDD" id="cd04301">
    <property type="entry name" value="NAT_SF"/>
    <property type="match status" value="1"/>
</dbReference>
<name>A0A1Q3A8S2_ZYGRO</name>
<dbReference type="InterPro" id="IPR000182">
    <property type="entry name" value="GNAT_dom"/>
</dbReference>
<dbReference type="AlphaFoldDB" id="A0A1Q3A8S2"/>
<evidence type="ECO:0000256" key="7">
    <source>
        <dbReference type="ARBA" id="ARBA00022679"/>
    </source>
</evidence>
<reference evidence="13 14" key="1">
    <citation type="submission" date="2016-08" db="EMBL/GenBank/DDBJ databases">
        <title>Draft genome sequence of allopolyploid Zygosaccharomyces rouxii.</title>
        <authorList>
            <person name="Watanabe J."/>
            <person name="Uehara K."/>
            <person name="Mogi Y."/>
            <person name="Tsukioka Y."/>
        </authorList>
    </citation>
    <scope>NUCLEOTIDE SEQUENCE [LARGE SCALE GENOMIC DNA]</scope>
    <source>
        <strain evidence="13 14">NBRC 110957</strain>
    </source>
</reference>
<dbReference type="Pfam" id="PF00583">
    <property type="entry name" value="Acetyltransf_1"/>
    <property type="match status" value="1"/>
</dbReference>
<dbReference type="EMBL" id="BDGX01000033">
    <property type="protein sequence ID" value="GAV52087.1"/>
    <property type="molecule type" value="Genomic_DNA"/>
</dbReference>
<comment type="catalytic activity">
    <reaction evidence="11">
        <text>N-terminal L-seryl-[histone H4] + acetyl-CoA = N-terminal N(alpha)-acetyl-L-seryl-[histone H4] + CoA + H(+)</text>
        <dbReference type="Rhea" id="RHEA:50596"/>
        <dbReference type="Rhea" id="RHEA-COMP:12740"/>
        <dbReference type="Rhea" id="RHEA-COMP:12743"/>
        <dbReference type="ChEBI" id="CHEBI:15378"/>
        <dbReference type="ChEBI" id="CHEBI:57287"/>
        <dbReference type="ChEBI" id="CHEBI:57288"/>
        <dbReference type="ChEBI" id="CHEBI:64738"/>
        <dbReference type="ChEBI" id="CHEBI:83690"/>
        <dbReference type="EC" id="2.3.1.257"/>
    </reaction>
</comment>
<gene>
    <name evidence="13" type="ORF">ZYGR_0AG00780</name>
</gene>
<dbReference type="InterPro" id="IPR039949">
    <property type="entry name" value="NAA40"/>
</dbReference>
<keyword evidence="7" id="KW-0808">Transferase</keyword>
<evidence type="ECO:0000256" key="5">
    <source>
        <dbReference type="ARBA" id="ARBA00015043"/>
    </source>
</evidence>
<keyword evidence="6" id="KW-0963">Cytoplasm</keyword>
<evidence type="ECO:0000256" key="10">
    <source>
        <dbReference type="ARBA" id="ARBA00047821"/>
    </source>
</evidence>
<organism evidence="13 14">
    <name type="scientific">Zygosaccharomyces rouxii</name>
    <dbReference type="NCBI Taxonomy" id="4956"/>
    <lineage>
        <taxon>Eukaryota</taxon>
        <taxon>Fungi</taxon>
        <taxon>Dikarya</taxon>
        <taxon>Ascomycota</taxon>
        <taxon>Saccharomycotina</taxon>
        <taxon>Saccharomycetes</taxon>
        <taxon>Saccharomycetales</taxon>
        <taxon>Saccharomycetaceae</taxon>
        <taxon>Zygosaccharomyces</taxon>
    </lineage>
</organism>
<comment type="subcellular location">
    <subcellularLocation>
        <location evidence="2">Cytoplasm</location>
    </subcellularLocation>
    <subcellularLocation>
        <location evidence="1">Nucleus</location>
    </subcellularLocation>
</comment>
<comment type="similarity">
    <text evidence="3">Belongs to the acetyltransferase family. NAA40 subfamily.</text>
</comment>
<dbReference type="PROSITE" id="PS51186">
    <property type="entry name" value="GNAT"/>
    <property type="match status" value="1"/>
</dbReference>
<dbReference type="InterPro" id="IPR016181">
    <property type="entry name" value="Acyl_CoA_acyltransferase"/>
</dbReference>
<dbReference type="GO" id="GO:1990189">
    <property type="term" value="F:protein N-terminal-serine acetyltransferase activity"/>
    <property type="evidence" value="ECO:0007669"/>
    <property type="project" value="UniProtKB-EC"/>
</dbReference>
<evidence type="ECO:0000259" key="12">
    <source>
        <dbReference type="PROSITE" id="PS51186"/>
    </source>
</evidence>
<dbReference type="GO" id="GO:0005634">
    <property type="term" value="C:nucleus"/>
    <property type="evidence" value="ECO:0007669"/>
    <property type="project" value="UniProtKB-SubCell"/>
</dbReference>
<evidence type="ECO:0000256" key="1">
    <source>
        <dbReference type="ARBA" id="ARBA00004123"/>
    </source>
</evidence>
<dbReference type="OrthoDB" id="424551at2759"/>
<dbReference type="PANTHER" id="PTHR20531">
    <property type="entry name" value="N-ALPHA-ACETYLTRANSFERASE 40"/>
    <property type="match status" value="1"/>
</dbReference>
<dbReference type="EC" id="2.3.1.257" evidence="4"/>
<dbReference type="SUPFAM" id="SSF55729">
    <property type="entry name" value="Acyl-CoA N-acyltransferases (Nat)"/>
    <property type="match status" value="1"/>
</dbReference>
<proteinExistence type="inferred from homology"/>
<dbReference type="PANTHER" id="PTHR20531:SF1">
    <property type="entry name" value="N-ALPHA-ACETYLTRANSFERASE 40"/>
    <property type="match status" value="1"/>
</dbReference>
<evidence type="ECO:0000313" key="14">
    <source>
        <dbReference type="Proteomes" id="UP000187013"/>
    </source>
</evidence>
<evidence type="ECO:0000256" key="2">
    <source>
        <dbReference type="ARBA" id="ARBA00004496"/>
    </source>
</evidence>
<keyword evidence="9" id="KW-0012">Acyltransferase</keyword>
<accession>A0A1Q3A8S2</accession>